<evidence type="ECO:0000256" key="2">
    <source>
        <dbReference type="SAM" id="Phobius"/>
    </source>
</evidence>
<accession>A0ABP4KA49</accession>
<name>A0ABP4KA49_9MICO</name>
<feature type="transmembrane region" description="Helical" evidence="2">
    <location>
        <begin position="58"/>
        <end position="77"/>
    </location>
</feature>
<feature type="transmembrane region" description="Helical" evidence="2">
    <location>
        <begin position="6"/>
        <end position="23"/>
    </location>
</feature>
<comment type="caution">
    <text evidence="3">The sequence shown here is derived from an EMBL/GenBank/DDBJ whole genome shotgun (WGS) entry which is preliminary data.</text>
</comment>
<dbReference type="RefSeq" id="WP_204607001.1">
    <property type="nucleotide sequence ID" value="NZ_BAAAJX010000016.1"/>
</dbReference>
<feature type="region of interest" description="Disordered" evidence="1">
    <location>
        <begin position="93"/>
        <end position="118"/>
    </location>
</feature>
<organism evidence="3 4">
    <name type="scientific">Curtobacterium herbarum</name>
    <dbReference type="NCBI Taxonomy" id="150122"/>
    <lineage>
        <taxon>Bacteria</taxon>
        <taxon>Bacillati</taxon>
        <taxon>Actinomycetota</taxon>
        <taxon>Actinomycetes</taxon>
        <taxon>Micrococcales</taxon>
        <taxon>Microbacteriaceae</taxon>
        <taxon>Curtobacterium</taxon>
    </lineage>
</organism>
<reference evidence="4" key="1">
    <citation type="journal article" date="2019" name="Int. J. Syst. Evol. Microbiol.">
        <title>The Global Catalogue of Microorganisms (GCM) 10K type strain sequencing project: providing services to taxonomists for standard genome sequencing and annotation.</title>
        <authorList>
            <consortium name="The Broad Institute Genomics Platform"/>
            <consortium name="The Broad Institute Genome Sequencing Center for Infectious Disease"/>
            <person name="Wu L."/>
            <person name="Ma J."/>
        </authorList>
    </citation>
    <scope>NUCLEOTIDE SEQUENCE [LARGE SCALE GENOMIC DNA]</scope>
    <source>
        <strain evidence="4">JCM 12140</strain>
    </source>
</reference>
<feature type="transmembrane region" description="Helical" evidence="2">
    <location>
        <begin position="269"/>
        <end position="288"/>
    </location>
</feature>
<dbReference type="InterPro" id="IPR009323">
    <property type="entry name" value="DUF979"/>
</dbReference>
<feature type="transmembrane region" description="Helical" evidence="2">
    <location>
        <begin position="294"/>
        <end position="316"/>
    </location>
</feature>
<feature type="transmembrane region" description="Helical" evidence="2">
    <location>
        <begin position="201"/>
        <end position="225"/>
    </location>
</feature>
<dbReference type="Proteomes" id="UP001501742">
    <property type="component" value="Unassembled WGS sequence"/>
</dbReference>
<feature type="transmembrane region" description="Helical" evidence="2">
    <location>
        <begin position="135"/>
        <end position="156"/>
    </location>
</feature>
<protein>
    <submittedName>
        <fullName evidence="3">DUF979 domain-containing protein</fullName>
    </submittedName>
</protein>
<evidence type="ECO:0000313" key="4">
    <source>
        <dbReference type="Proteomes" id="UP001501742"/>
    </source>
</evidence>
<evidence type="ECO:0000313" key="3">
    <source>
        <dbReference type="EMBL" id="GAA1494373.1"/>
    </source>
</evidence>
<feature type="transmembrane region" description="Helical" evidence="2">
    <location>
        <begin position="337"/>
        <end position="355"/>
    </location>
</feature>
<feature type="transmembrane region" description="Helical" evidence="2">
    <location>
        <begin position="245"/>
        <end position="264"/>
    </location>
</feature>
<feature type="transmembrane region" description="Helical" evidence="2">
    <location>
        <begin position="35"/>
        <end position="52"/>
    </location>
</feature>
<feature type="transmembrane region" description="Helical" evidence="2">
    <location>
        <begin position="168"/>
        <end position="189"/>
    </location>
</feature>
<gene>
    <name evidence="3" type="ORF">GCM10009627_27190</name>
</gene>
<sequence length="356" mass="36414">MITSEWLYWLIGAFFIAVAVFIITDRTHAKRVGNAAFWGILGLSFFAGTFVVSGAIPAWALGIAVLVMVALAGLGFTGTTSRTRVASVPGAGVGSATGPAEPTAVTTRPSSSTSVLATTSPDERAGFAKRFGNRLFIPALVIPVVAVLVATLGPLVHVGGKPLLAEGSATLTGLGIGSVLAVVVAVLVLRPPRLDTPVREGARLLQAIGWAALLPQMLSTLGIVFTQAGVGSAVGTIIKAVLPDGSLLAAVVVYCLGMALFTVIMGNAFAAFPIMTAAIGWPVLVQGFDGNPAAIFAIGMLAGFCGTLVTPMAANFNLVPAALLEMRDKYGPIKAQIPTAGILLVVNMGVMYLVAF</sequence>
<keyword evidence="2" id="KW-1133">Transmembrane helix</keyword>
<dbReference type="Pfam" id="PF06166">
    <property type="entry name" value="DUF979"/>
    <property type="match status" value="2"/>
</dbReference>
<keyword evidence="2" id="KW-0472">Membrane</keyword>
<dbReference type="EMBL" id="BAAAJX010000016">
    <property type="protein sequence ID" value="GAA1494373.1"/>
    <property type="molecule type" value="Genomic_DNA"/>
</dbReference>
<proteinExistence type="predicted"/>
<evidence type="ECO:0000256" key="1">
    <source>
        <dbReference type="SAM" id="MobiDB-lite"/>
    </source>
</evidence>
<keyword evidence="4" id="KW-1185">Reference proteome</keyword>
<keyword evidence="2" id="KW-0812">Transmembrane</keyword>
<feature type="compositionally biased region" description="Polar residues" evidence="1">
    <location>
        <begin position="104"/>
        <end position="118"/>
    </location>
</feature>